<evidence type="ECO:0000313" key="3">
    <source>
        <dbReference type="Proteomes" id="UP001146120"/>
    </source>
</evidence>
<sequence length="59" mass="6700">MNLRTEMNNVRTPTMGDTSMESVPLIPRKPKIKNVRCSTFKGDEVYLSLGAGFKIFLHE</sequence>
<evidence type="ECO:0000256" key="1">
    <source>
        <dbReference type="SAM" id="MobiDB-lite"/>
    </source>
</evidence>
<feature type="region of interest" description="Disordered" evidence="1">
    <location>
        <begin position="1"/>
        <end position="25"/>
    </location>
</feature>
<protein>
    <submittedName>
        <fullName evidence="2">Uncharacterized protein</fullName>
    </submittedName>
</protein>
<keyword evidence="3" id="KW-1185">Reference proteome</keyword>
<dbReference type="EMBL" id="DAKRPA010000087">
    <property type="protein sequence ID" value="DAZ99245.1"/>
    <property type="molecule type" value="Genomic_DNA"/>
</dbReference>
<gene>
    <name evidence="2" type="ORF">N0F65_008112</name>
</gene>
<feature type="compositionally biased region" description="Polar residues" evidence="1">
    <location>
        <begin position="1"/>
        <end position="21"/>
    </location>
</feature>
<dbReference type="Proteomes" id="UP001146120">
    <property type="component" value="Unassembled WGS sequence"/>
</dbReference>
<reference evidence="2" key="1">
    <citation type="submission" date="2022-11" db="EMBL/GenBank/DDBJ databases">
        <authorList>
            <person name="Morgan W.R."/>
            <person name="Tartar A."/>
        </authorList>
    </citation>
    <scope>NUCLEOTIDE SEQUENCE</scope>
    <source>
        <strain evidence="2">ARSEF 373</strain>
    </source>
</reference>
<proteinExistence type="predicted"/>
<organism evidence="2 3">
    <name type="scientific">Lagenidium giganteum</name>
    <dbReference type="NCBI Taxonomy" id="4803"/>
    <lineage>
        <taxon>Eukaryota</taxon>
        <taxon>Sar</taxon>
        <taxon>Stramenopiles</taxon>
        <taxon>Oomycota</taxon>
        <taxon>Peronosporomycetes</taxon>
        <taxon>Pythiales</taxon>
        <taxon>Pythiaceae</taxon>
    </lineage>
</organism>
<dbReference type="AlphaFoldDB" id="A0AAV2YWB7"/>
<name>A0AAV2YWB7_9STRA</name>
<evidence type="ECO:0000313" key="2">
    <source>
        <dbReference type="EMBL" id="DAZ99245.1"/>
    </source>
</evidence>
<reference evidence="2" key="2">
    <citation type="journal article" date="2023" name="Microbiol Resour">
        <title>Decontamination and Annotation of the Draft Genome Sequence of the Oomycete Lagenidium giganteum ARSEF 373.</title>
        <authorList>
            <person name="Morgan W.R."/>
            <person name="Tartar A."/>
        </authorList>
    </citation>
    <scope>NUCLEOTIDE SEQUENCE</scope>
    <source>
        <strain evidence="2">ARSEF 373</strain>
    </source>
</reference>
<accession>A0AAV2YWB7</accession>
<comment type="caution">
    <text evidence="2">The sequence shown here is derived from an EMBL/GenBank/DDBJ whole genome shotgun (WGS) entry which is preliminary data.</text>
</comment>